<evidence type="ECO:0000313" key="2">
    <source>
        <dbReference type="EMBL" id="KAJ7212536.1"/>
    </source>
</evidence>
<feature type="compositionally biased region" description="Basic and acidic residues" evidence="1">
    <location>
        <begin position="655"/>
        <end position="670"/>
    </location>
</feature>
<feature type="compositionally biased region" description="Low complexity" evidence="1">
    <location>
        <begin position="604"/>
        <end position="626"/>
    </location>
</feature>
<feature type="compositionally biased region" description="Basic residues" evidence="1">
    <location>
        <begin position="223"/>
        <end position="234"/>
    </location>
</feature>
<keyword evidence="3" id="KW-1185">Reference proteome</keyword>
<feature type="region of interest" description="Disordered" evidence="1">
    <location>
        <begin position="599"/>
        <end position="680"/>
    </location>
</feature>
<dbReference type="AlphaFoldDB" id="A0AAD6YEJ8"/>
<organism evidence="2 3">
    <name type="scientific">Mycena pura</name>
    <dbReference type="NCBI Taxonomy" id="153505"/>
    <lineage>
        <taxon>Eukaryota</taxon>
        <taxon>Fungi</taxon>
        <taxon>Dikarya</taxon>
        <taxon>Basidiomycota</taxon>
        <taxon>Agaricomycotina</taxon>
        <taxon>Agaricomycetes</taxon>
        <taxon>Agaricomycetidae</taxon>
        <taxon>Agaricales</taxon>
        <taxon>Marasmiineae</taxon>
        <taxon>Mycenaceae</taxon>
        <taxon>Mycena</taxon>
    </lineage>
</organism>
<accession>A0AAD6YEJ8</accession>
<sequence length="718" mass="79971">MLDLTRRELVSYREFTFSPVVADPAHDPFFSLESPSLWITHEGFQLFSRRVEVREGAFDVDDLRQSELIEFRRVVRVFLFCIVHTTNLLFEIVPVALIDHTYFSLDNAHEWVRLGALAVWKLWIAPSDSHSSFVTRMRSVSRMSSPYSSRPASPSSYARSLSSPPRTHASAMSSRAASTHRSASVHGSTLTHDHSSLAPEPSAPLEPEFDVAQVKTETDPVRGRSRVKKGKGKAKARDLNSDGDGGRIQITREHRVSRIIPIDKPQSTWTVDDDTAYRVDLSAHKNLFTAGPGSKKKRSIQMILKHENLDAWKSSGGGHKGGDATVRGFSDDPSVLVRCKRIHHHCNGVHVCELVPESLFADCERYEADEAPMLELWHHMLDANQQEATSVGRLLLRFYSRISNAKCPKEDCPGKSALVLLPMFPNQFGKSYYVGCSEAELDDALEHIYIPIPVNLDEDELRFVMQNDGHLPEEYAGEFNDFQIDPTSAALVPTESGDYQTPLPTAPPGQAQLNLNIPDFTSYGGKSRYPSNYLDYDMGLTEWNIHPNNLELAGLVNGTTDSDTALLDNFLAQLESLSAAASAHPLPEQPAAWLPEQNTVSDVPSSLSHLPSSPSRLPSNSSAAPAAPRPPAEPLSSSKKRTSSAAGLDPNISRESTERRTSRRLREARDAPPQTDPLTTWFHETEENGRWTRLTGRQFATLHPEEFKAEYPDEVKHM</sequence>
<feature type="compositionally biased region" description="Low complexity" evidence="1">
    <location>
        <begin position="143"/>
        <end position="184"/>
    </location>
</feature>
<comment type="caution">
    <text evidence="2">The sequence shown here is derived from an EMBL/GenBank/DDBJ whole genome shotgun (WGS) entry which is preliminary data.</text>
</comment>
<evidence type="ECO:0000313" key="3">
    <source>
        <dbReference type="Proteomes" id="UP001219525"/>
    </source>
</evidence>
<feature type="compositionally biased region" description="Low complexity" evidence="1">
    <location>
        <begin position="196"/>
        <end position="206"/>
    </location>
</feature>
<evidence type="ECO:0000256" key="1">
    <source>
        <dbReference type="SAM" id="MobiDB-lite"/>
    </source>
</evidence>
<name>A0AAD6YEJ8_9AGAR</name>
<gene>
    <name evidence="2" type="ORF">GGX14DRAFT_564289</name>
</gene>
<reference evidence="2" key="1">
    <citation type="submission" date="2023-03" db="EMBL/GenBank/DDBJ databases">
        <title>Massive genome expansion in bonnet fungi (Mycena s.s.) driven by repeated elements and novel gene families across ecological guilds.</title>
        <authorList>
            <consortium name="Lawrence Berkeley National Laboratory"/>
            <person name="Harder C.B."/>
            <person name="Miyauchi S."/>
            <person name="Viragh M."/>
            <person name="Kuo A."/>
            <person name="Thoen E."/>
            <person name="Andreopoulos B."/>
            <person name="Lu D."/>
            <person name="Skrede I."/>
            <person name="Drula E."/>
            <person name="Henrissat B."/>
            <person name="Morin E."/>
            <person name="Kohler A."/>
            <person name="Barry K."/>
            <person name="LaButti K."/>
            <person name="Morin E."/>
            <person name="Salamov A."/>
            <person name="Lipzen A."/>
            <person name="Mereny Z."/>
            <person name="Hegedus B."/>
            <person name="Baldrian P."/>
            <person name="Stursova M."/>
            <person name="Weitz H."/>
            <person name="Taylor A."/>
            <person name="Grigoriev I.V."/>
            <person name="Nagy L.G."/>
            <person name="Martin F."/>
            <person name="Kauserud H."/>
        </authorList>
    </citation>
    <scope>NUCLEOTIDE SEQUENCE</scope>
    <source>
        <strain evidence="2">9144</strain>
    </source>
</reference>
<dbReference type="Proteomes" id="UP001219525">
    <property type="component" value="Unassembled WGS sequence"/>
</dbReference>
<feature type="region of interest" description="Disordered" evidence="1">
    <location>
        <begin position="143"/>
        <end position="247"/>
    </location>
</feature>
<proteinExistence type="predicted"/>
<dbReference type="EMBL" id="JARJCW010000023">
    <property type="protein sequence ID" value="KAJ7212536.1"/>
    <property type="molecule type" value="Genomic_DNA"/>
</dbReference>
<protein>
    <submittedName>
        <fullName evidence="2">Uncharacterized protein</fullName>
    </submittedName>
</protein>